<name>A0AAD4DYH9_9AGAM</name>
<dbReference type="EMBL" id="JABBWK010000057">
    <property type="protein sequence ID" value="KAG1896287.1"/>
    <property type="molecule type" value="Genomic_DNA"/>
</dbReference>
<feature type="region of interest" description="Disordered" evidence="1">
    <location>
        <begin position="1"/>
        <end position="44"/>
    </location>
</feature>
<keyword evidence="3" id="KW-1185">Reference proteome</keyword>
<feature type="compositionally biased region" description="Pro residues" evidence="1">
    <location>
        <begin position="143"/>
        <end position="153"/>
    </location>
</feature>
<evidence type="ECO:0000313" key="3">
    <source>
        <dbReference type="Proteomes" id="UP001195769"/>
    </source>
</evidence>
<organism evidence="2 3">
    <name type="scientific">Suillus fuscotomentosus</name>
    <dbReference type="NCBI Taxonomy" id="1912939"/>
    <lineage>
        <taxon>Eukaryota</taxon>
        <taxon>Fungi</taxon>
        <taxon>Dikarya</taxon>
        <taxon>Basidiomycota</taxon>
        <taxon>Agaricomycotina</taxon>
        <taxon>Agaricomycetes</taxon>
        <taxon>Agaricomycetidae</taxon>
        <taxon>Boletales</taxon>
        <taxon>Suillineae</taxon>
        <taxon>Suillaceae</taxon>
        <taxon>Suillus</taxon>
    </lineage>
</organism>
<gene>
    <name evidence="2" type="ORF">F5891DRAFT_983632</name>
</gene>
<feature type="compositionally biased region" description="Polar residues" evidence="1">
    <location>
        <begin position="10"/>
        <end position="38"/>
    </location>
</feature>
<sequence>MLPRWDDQQWDSSESAGDISGQSITWSGNQQVPESHSLLQAHLQWPENQQIQESYSLQAHSQWPGNLQLQESHSLPAHPSHNSDSGFVAHDDESRPGPSSWPQLQPGDAPLAYDESRPGPSSWPQLQPGDVPLAYDESRPGPSSWPQPQPGHAPLPHSRSGQSSSLMLFQHTQHTQHTSPILTPAATSDPEIYGNLPPSVPSQLPAPASIDTNTSSHHDAIIDKNRHSRLLNESHESWPTPGRSQGRRQKLTGIDRAERARVTSKAQPIQIIPWGKSAVISACQEEMKRALLKDTLLPMKVTITSLANSSWNTVMRRQTRDDLRIWATESRSKVSKLAPVVDEIHEALKRAVRIFAYYEFDLKFDYAAALDESHVAERQTRVEGLIANDAFLHATQHVEGVATSVPFSHPAVIAFAAYLLISAKIGTCYLC</sequence>
<evidence type="ECO:0000256" key="1">
    <source>
        <dbReference type="SAM" id="MobiDB-lite"/>
    </source>
</evidence>
<feature type="compositionally biased region" description="Polar residues" evidence="1">
    <location>
        <begin position="159"/>
        <end position="181"/>
    </location>
</feature>
<dbReference type="RefSeq" id="XP_041221863.1">
    <property type="nucleotide sequence ID" value="XM_041377344.1"/>
</dbReference>
<proteinExistence type="predicted"/>
<protein>
    <submittedName>
        <fullName evidence="2">Uncharacterized protein</fullName>
    </submittedName>
</protein>
<reference evidence="2" key="1">
    <citation type="journal article" date="2020" name="New Phytol.">
        <title>Comparative genomics reveals dynamic genome evolution in host specialist ectomycorrhizal fungi.</title>
        <authorList>
            <person name="Lofgren L.A."/>
            <person name="Nguyen N.H."/>
            <person name="Vilgalys R."/>
            <person name="Ruytinx J."/>
            <person name="Liao H.L."/>
            <person name="Branco S."/>
            <person name="Kuo A."/>
            <person name="LaButti K."/>
            <person name="Lipzen A."/>
            <person name="Andreopoulos W."/>
            <person name="Pangilinan J."/>
            <person name="Riley R."/>
            <person name="Hundley H."/>
            <person name="Na H."/>
            <person name="Barry K."/>
            <person name="Grigoriev I.V."/>
            <person name="Stajich J.E."/>
            <person name="Kennedy P.G."/>
        </authorList>
    </citation>
    <scope>NUCLEOTIDE SEQUENCE</scope>
    <source>
        <strain evidence="2">FC203</strain>
    </source>
</reference>
<dbReference type="GeneID" id="64671642"/>
<feature type="region of interest" description="Disordered" evidence="1">
    <location>
        <begin position="72"/>
        <end position="215"/>
    </location>
</feature>
<feature type="region of interest" description="Disordered" evidence="1">
    <location>
        <begin position="233"/>
        <end position="253"/>
    </location>
</feature>
<dbReference type="Proteomes" id="UP001195769">
    <property type="component" value="Unassembled WGS sequence"/>
</dbReference>
<dbReference type="AlphaFoldDB" id="A0AAD4DYH9"/>
<comment type="caution">
    <text evidence="2">The sequence shown here is derived from an EMBL/GenBank/DDBJ whole genome shotgun (WGS) entry which is preliminary data.</text>
</comment>
<evidence type="ECO:0000313" key="2">
    <source>
        <dbReference type="EMBL" id="KAG1896287.1"/>
    </source>
</evidence>
<accession>A0AAD4DYH9</accession>